<dbReference type="SUPFAM" id="SSF47336">
    <property type="entry name" value="ACP-like"/>
    <property type="match status" value="4"/>
</dbReference>
<dbReference type="OrthoDB" id="9765680at2"/>
<sequence>MIAQNDTGILSEKYWMKQLSGSLPAMDLVAGLSAEKENVLHTYSVPVPAALAKAVADLTGNKPLGRYTFFLAALNLLAYKYTRTADILVCTGMFRSEGNADENILFLRRQFAKHTPVKQLLEQCRNNVREAIQHQDYPYRALLQQLTLNNRLYTHSLFRIALTDRSIQHTAVVMEECELCVCIEHAEDNKAYQLTFSGRNTGLAAYMPGMAAGLLQIAAAMLENPGRQASEITALTADENRQIIYGFNDTATKGAPAAITTLFDETAAGFPDRTAVIAAGGRYTYGDLHARANALAGLLLNRYALQPGNVAGVKLQSSPELIVVILAILKCRAAVLLIDSAVPAGRVEYMLQNSGAKLLLTASGSSMQTGVDIQQMEVPLWAELQYADTPLPEAVDSDIAFIQYTSGSTGLPKAAAVTHANLWHHFRWFGAYMDFRPEDVLAQKTALSFTDCHLELLFPLTFGKSAVCLRPYDAINKDNAAMHAWLRETGVTILQFVPSVFEQFIRQTDITALKALRSVILSGEALKHTYDLPLRMYNLYGCTECTATTSIYTLGSGNGGKVPIGRPVDNVTVYILDEDMLPVPVGARGYIYVGGKLVTKGYIFDEAQQAQKFLPNPFAAGERMYHTGDTGSYMPDGTILYWGRKDQQVKIRGIRIEPEEIVAALKDITGIEQVEILTGDAVKEQLIAIYTGQEYSERTLKQKLQETLPEYMVPVRLVYFPEMLLNANGKADRNAMLARLREADRQRQMAPPANAAEEILLQLWYTILETKEVGVNSNFFAAGGHSLNATRLLLMIQDSMQVKLNLQDIFNYPTVRELAALISGKHPQQEDSIPVAPAAASYPLSGAQQRLWLLQQNERSNAAYQVGWGFRIKGSLQIPALEKAFNSLIARHEILRTRFLMRSGMAVQEIMPAAEVNFHITVNDISAAAGKEVMAAGLAAAAADQPFELSEGCLLRVTLLRFLAAEHLLLLTLNHLVCDGWSMNILLKEVMEDYTAYVNSSIPVRPALRIQYRDYAVWQLQTATVQAQREFWLNEFSGEVPVLELPADKVRPAVKSYAGDVVRFSLDGDTKEALLQLGHTCGASLFMTLMAVVKTLLYRYTGQPDIIIGAPESGRSHKDLENQVGYYANTLALRTNINAAGSFLDLLEQVKTHTLEAYRHADYPFEKLVEELSLQRDASRSPLFDVMLVLQHVNTLPADGLPGLTIDSYDPDWKISRYDLLFRFTETAEGMDGEIEYNTDIFTTERISRMQRHYVQLLQSVIAAPEQTLSSIVFMDDAERKLVQQLDRTHSYYPLQDIAGCFEQQAVATPHARAVIYGNQQLTYQDLNERANKLAHYLKKKGVDKETLVPVCLERSPELIIAILAILKAGGAYVPIDAGYTHDRAAFIIRDTAAALLITTAAQELPLEDNVEYVLLDGHAAAIAEMPAMNLAIPVAPQQLAYVMYTSGSTGYPKGVMVEHRSVISLVKHISYVQLNADCVLLASGSPAFDAATFEYWGMLLNGGQLVLCSDDTLLNVKQLAQEIRTHYVNIMWFTVGWFNQLVDIDPGIFEGLQQVLVGGDKLSPRHITLLKQRYPGMEVINGYGPTENTTFSLTYHIDTINAAGVPIGIPLEHRSAFVLDSNGQVCPAGITGEIYVGGSGLARGYFRRDELTAERFVEMQGSLLPAGRYYRTGDLGYQLPDGNIAFAGRNDGQVKIRGFRVEPGEVENALLRQPEIAQCVVVTTGSESNKQLAAYLVPAAGGQLSPNELQRRLKQVLPAYMVPAAFVWMEALPVNSNGKVDRHQLPEPEIAGMGMEAPDGVLETQLLHIWKEVLNIAAIGVTDNFFEAGGHSLKAMRVVSRIAEVFGVSVEQSVLFRYPTVRELAAVIAAAAPQAYEGIAVVAPADDYPLSHAQKRLWLLEQSGQAGSAYCTGAGYRFRGMLNAAALEQAFVMLIKRHEILRTRFDIIAGEPRQQVRDITAINFHITFTDISGQTGKEQLAEEIGAATINTPFDLKQCPLLRARLVKLDADTHLFFFGMHHIICDEWSMQVMVKELLHNYASLVAGTSYAYTPLRIQYKDYTLWQQQQLQREWEQDHRRYWLKRFAGELPVLDLATDFTRPAVNRYQGRTLQFNLGLHNSSELEQLGRRHGASLFMTLLAALHTLLYRYTGQEDIVIGSPEAGRNHKDLEDQIGYYVNTLALRNQVNGKDGFSAFLENIRKSTLEAYQHAMYPFDLLVDQLPLQRDQSRAPLFDVMMVLAHAQHENEIPVMEGITASLHEIAMQGSKYDLLFRFTETAEGIHAEIEYNTDLFREERIQRMARHFEALIAALLQQPEQPLAMINYLDVNEKDRLINVFNPAPVPYPVSETLATAFEKQAASTPGNIAATFDGVSFTYRQLNEQSNRLAHYLVNSCGIGRHAKVGILQQRSVNMLVSILGVLKAGACYVPLNEEHPAGRIHYCLDNIAASLVILDNREAVATYNLEGYNSISWEQLQENDLAAQPVTDLPQASQPEDTAYVIFTSGTTGQPKSVLVAHNSVINLILAGRNYFEFNTNDSWTLFHNINFDVTVWEIFGALLCGARLVIVPKATTRDQEAVIQLLVKENITVLAQVPSAFSTLLEVLKHREPLPFALRYVIFCGEALNPKMLEPWCRQYPAAIPINMYGITETTVHVTFKQITAAEVSSGESNIGIPLPNMEVYIMDEYHQLKPVGTIGEIVVGGTGVAQGYHNSEALNALKFIPHPFKEGKRLYCSGDLGMMLPNGEVIYKGRKDLQIKIRGFRIEPGEIEAALLQHSAIDAALVISRKDKEGAAQLVAYIVSKAAPPLDELRAHLAGRLPEYMIPASFVALPEFPVTANGKIDRAALPAPGDQNLLNEQYAAPRNETETALVQIWQQVLDLPRVGITDNFFAIGGHSLRGTQLVFEIYKHLNVKIELKTIFTYPTIEQLAPVIAREAPRKYEPIPLAPTAAHYPLSHAQRRLWLLERMGQGSYAYNMPAVFRFTGTPDTAALEKALQELVSRHEVLRTIFTESSGEPRQVIAATGSYHMGLTVIDVRNDPNPETAAIHAAEQDAATPFDLKAAPLIRGALIRVSDTSCLFLLTMHHIVSDAWSVDILMKELTILYEAFRQGTTPALPPLRMQYKDYAVWQHQALGKEKMTAHRNFWLHTFSGEIPVLEMPLQHARPLIKTYNGKTVHEKLDQQLALALSSLGQKEGASLFMTLLSVVYVLLHRYSGQEDMILGTPVAGRDHPDLDNQSGFYVNMLALRNRMSGGQSFKTILQQVRDLTLQAYEHQVYPFDLLVEELAVKRDMSRHPLFDAVVVLQNSTPRWNTDTVQDMQINTYHVDTAISKYDLTFSFVETTDGIELTIEYNTDLFSERFLQGLCRHVVQLAGILTASPEKPVLEQDFLDTAEHEQLLQTFNNTHRPYPHDKTAATLFAAQAAIYPDHTAVSMGELSYTYKELNQAANKLAVYLRNTYGIVEGKYVGILMKPSPLLLAAMLGIMKTGAAYVPIEPDMPASRIHFILNDTEASLVLIENAQLTDQLQPEQTQSLLLSAAWLNELPAGSPLPVPENSKLAYVIYTSGSTGQPKGVAVPHAGLVNLCCWHIRQFNVGNSSRATIYSSIGFDAAGWEIWPYLLAGACLYPLEQAIKLDMPALSAFFSRQHITHAFLPTAVYEQFCTTADPALFKTLLVLTGGDALRKYKGRVANNYGPSESTVVTTSIMLNGAPANAVIPIGRPIDNTQVYILNKAMLLQPVGVSGDIYISGSGLATGYLNQPELTAQQFIPHPFEPGKVLYRSGDTGRWLPDGAIEFTGRSDAQFKIRGIRIEAGEIENRLLALPGVQDARVCVLKTDDNILLAAYLVCDEEPVHEHLRGQLSAFLPPYMIPDCFVRVPSFKLTANGKLDTSALPAVSAAMIRKNTYQPPAGDTEQLLAAIWKEVLGDHDISVYDNFFEIGGNSVKLIAMHNKLIRHFGDRVNIADLFIYNNIRTLGGLLRNMQETAVNTGIDV</sequence>
<evidence type="ECO:0000256" key="1">
    <source>
        <dbReference type="ARBA" id="ARBA00001957"/>
    </source>
</evidence>
<dbReference type="Gene3D" id="1.10.1200.10">
    <property type="entry name" value="ACP-like"/>
    <property type="match status" value="4"/>
</dbReference>
<dbReference type="CDD" id="cd17643">
    <property type="entry name" value="A_NRPS_Cytc1-like"/>
    <property type="match status" value="1"/>
</dbReference>
<dbReference type="FunFam" id="1.10.1200.10:FF:000005">
    <property type="entry name" value="Nonribosomal peptide synthetase 1"/>
    <property type="match status" value="2"/>
</dbReference>
<dbReference type="SUPFAM" id="SSF52777">
    <property type="entry name" value="CoA-dependent acyltransferases"/>
    <property type="match status" value="7"/>
</dbReference>
<dbReference type="FunFam" id="2.30.38.10:FF:000001">
    <property type="entry name" value="Non-ribosomal peptide synthetase PvdI"/>
    <property type="match status" value="1"/>
</dbReference>
<dbReference type="GO" id="GO:0043041">
    <property type="term" value="P:amino acid activation for nonribosomal peptide biosynthetic process"/>
    <property type="evidence" value="ECO:0007669"/>
    <property type="project" value="TreeGrafter"/>
</dbReference>
<dbReference type="Gene3D" id="3.40.50.980">
    <property type="match status" value="4"/>
</dbReference>
<dbReference type="CDD" id="cd05930">
    <property type="entry name" value="A_NRPS"/>
    <property type="match status" value="2"/>
</dbReference>
<dbReference type="GO" id="GO:0044550">
    <property type="term" value="P:secondary metabolite biosynthetic process"/>
    <property type="evidence" value="ECO:0007669"/>
    <property type="project" value="TreeGrafter"/>
</dbReference>
<dbReference type="GO" id="GO:0031177">
    <property type="term" value="F:phosphopantetheine binding"/>
    <property type="evidence" value="ECO:0007669"/>
    <property type="project" value="InterPro"/>
</dbReference>
<dbReference type="PROSITE" id="PS00012">
    <property type="entry name" value="PHOSPHOPANTETHEINE"/>
    <property type="match status" value="2"/>
</dbReference>
<dbReference type="GO" id="GO:0003824">
    <property type="term" value="F:catalytic activity"/>
    <property type="evidence" value="ECO:0007669"/>
    <property type="project" value="InterPro"/>
</dbReference>
<evidence type="ECO:0000313" key="7">
    <source>
        <dbReference type="Proteomes" id="UP000198984"/>
    </source>
</evidence>
<dbReference type="FunFam" id="3.40.50.980:FF:000001">
    <property type="entry name" value="Non-ribosomal peptide synthetase"/>
    <property type="match status" value="3"/>
</dbReference>
<dbReference type="InterPro" id="IPR009081">
    <property type="entry name" value="PP-bd_ACP"/>
</dbReference>
<dbReference type="Gene3D" id="3.30.300.30">
    <property type="match status" value="4"/>
</dbReference>
<evidence type="ECO:0000256" key="4">
    <source>
        <dbReference type="ARBA" id="ARBA00022553"/>
    </source>
</evidence>
<feature type="domain" description="Carrier" evidence="5">
    <location>
        <begin position="751"/>
        <end position="826"/>
    </location>
</feature>
<dbReference type="Pfam" id="PF13193">
    <property type="entry name" value="AMP-binding_C"/>
    <property type="match status" value="3"/>
</dbReference>
<dbReference type="PROSITE" id="PS50075">
    <property type="entry name" value="CARRIER"/>
    <property type="match status" value="4"/>
</dbReference>
<dbReference type="EMBL" id="FOBB01000016">
    <property type="protein sequence ID" value="SEN92472.1"/>
    <property type="molecule type" value="Genomic_DNA"/>
</dbReference>
<dbReference type="PROSITE" id="PS00455">
    <property type="entry name" value="AMP_BINDING"/>
    <property type="match status" value="4"/>
</dbReference>
<dbReference type="InterPro" id="IPR010071">
    <property type="entry name" value="AA_adenyl_dom"/>
</dbReference>
<dbReference type="Pfam" id="PF00501">
    <property type="entry name" value="AMP-binding"/>
    <property type="match status" value="4"/>
</dbReference>
<dbReference type="PANTHER" id="PTHR45527">
    <property type="entry name" value="NONRIBOSOMAL PEPTIDE SYNTHETASE"/>
    <property type="match status" value="1"/>
</dbReference>
<dbReference type="Proteomes" id="UP000198984">
    <property type="component" value="Unassembled WGS sequence"/>
</dbReference>
<protein>
    <submittedName>
        <fullName evidence="6">Amino acid adenylation domain-containing protein</fullName>
    </submittedName>
</protein>
<dbReference type="InterPro" id="IPR045851">
    <property type="entry name" value="AMP-bd_C_sf"/>
</dbReference>
<comment type="cofactor">
    <cofactor evidence="1">
        <name>pantetheine 4'-phosphate</name>
        <dbReference type="ChEBI" id="CHEBI:47942"/>
    </cofactor>
</comment>
<dbReference type="SMART" id="SM00823">
    <property type="entry name" value="PKS_PP"/>
    <property type="match status" value="4"/>
</dbReference>
<dbReference type="InterPro" id="IPR000873">
    <property type="entry name" value="AMP-dep_synth/lig_dom"/>
</dbReference>
<dbReference type="RefSeq" id="WP_089921378.1">
    <property type="nucleotide sequence ID" value="NZ_FOBB01000016.1"/>
</dbReference>
<dbReference type="FunFam" id="3.30.300.30:FF:000010">
    <property type="entry name" value="Enterobactin synthetase component F"/>
    <property type="match status" value="2"/>
</dbReference>
<dbReference type="InterPro" id="IPR025110">
    <property type="entry name" value="AMP-bd_C"/>
</dbReference>
<dbReference type="InterPro" id="IPR020806">
    <property type="entry name" value="PKS_PP-bd"/>
</dbReference>
<dbReference type="SUPFAM" id="SSF56801">
    <property type="entry name" value="Acetyl-CoA synthetase-like"/>
    <property type="match status" value="4"/>
</dbReference>
<dbReference type="Gene3D" id="3.30.559.30">
    <property type="entry name" value="Nonribosomal peptide synthetase, condensation domain"/>
    <property type="match status" value="4"/>
</dbReference>
<evidence type="ECO:0000313" key="6">
    <source>
        <dbReference type="EMBL" id="SEN92472.1"/>
    </source>
</evidence>
<dbReference type="InterPro" id="IPR001242">
    <property type="entry name" value="Condensation_dom"/>
</dbReference>
<dbReference type="Pfam" id="PF00668">
    <property type="entry name" value="Condensation"/>
    <property type="match status" value="4"/>
</dbReference>
<dbReference type="CDD" id="cd19531">
    <property type="entry name" value="LCL_NRPS-like"/>
    <property type="match status" value="3"/>
</dbReference>
<evidence type="ECO:0000256" key="3">
    <source>
        <dbReference type="ARBA" id="ARBA00022450"/>
    </source>
</evidence>
<organism evidence="6 7">
    <name type="scientific">Chitinophaga rupis</name>
    <dbReference type="NCBI Taxonomy" id="573321"/>
    <lineage>
        <taxon>Bacteria</taxon>
        <taxon>Pseudomonadati</taxon>
        <taxon>Bacteroidota</taxon>
        <taxon>Chitinophagia</taxon>
        <taxon>Chitinophagales</taxon>
        <taxon>Chitinophagaceae</taxon>
        <taxon>Chitinophaga</taxon>
    </lineage>
</organism>
<dbReference type="CDD" id="cd12117">
    <property type="entry name" value="A_NRPS_Srf_like"/>
    <property type="match status" value="1"/>
</dbReference>
<dbReference type="NCBIfam" id="TIGR01733">
    <property type="entry name" value="AA-adenyl-dom"/>
    <property type="match status" value="4"/>
</dbReference>
<dbReference type="PANTHER" id="PTHR45527:SF1">
    <property type="entry name" value="FATTY ACID SYNTHASE"/>
    <property type="match status" value="1"/>
</dbReference>
<gene>
    <name evidence="6" type="ORF">SAMN04488505_1163</name>
</gene>
<dbReference type="Gene3D" id="3.40.50.12780">
    <property type="entry name" value="N-terminal domain of ligase-like"/>
    <property type="match status" value="2"/>
</dbReference>
<evidence type="ECO:0000259" key="5">
    <source>
        <dbReference type="PROSITE" id="PS50075"/>
    </source>
</evidence>
<dbReference type="InterPro" id="IPR023213">
    <property type="entry name" value="CAT-like_dom_sf"/>
</dbReference>
<dbReference type="GO" id="GO:0005829">
    <property type="term" value="C:cytosol"/>
    <property type="evidence" value="ECO:0007669"/>
    <property type="project" value="TreeGrafter"/>
</dbReference>
<dbReference type="InterPro" id="IPR020845">
    <property type="entry name" value="AMP-binding_CS"/>
</dbReference>
<dbReference type="InterPro" id="IPR006162">
    <property type="entry name" value="Ppantetheine_attach_site"/>
</dbReference>
<proteinExistence type="inferred from homology"/>
<dbReference type="Gene3D" id="3.30.559.10">
    <property type="entry name" value="Chloramphenicol acetyltransferase-like domain"/>
    <property type="match status" value="3"/>
</dbReference>
<keyword evidence="7" id="KW-1185">Reference proteome</keyword>
<dbReference type="NCBIfam" id="NF003417">
    <property type="entry name" value="PRK04813.1"/>
    <property type="match status" value="4"/>
</dbReference>
<feature type="domain" description="Carrier" evidence="5">
    <location>
        <begin position="3906"/>
        <end position="3984"/>
    </location>
</feature>
<dbReference type="InterPro" id="IPR042099">
    <property type="entry name" value="ANL_N_sf"/>
</dbReference>
<feature type="domain" description="Carrier" evidence="5">
    <location>
        <begin position="2861"/>
        <end position="2936"/>
    </location>
</feature>
<name>A0A1H8KHT8_9BACT</name>
<dbReference type="STRING" id="573321.SAMN04488505_1163"/>
<dbReference type="InterPro" id="IPR036736">
    <property type="entry name" value="ACP-like_sf"/>
</dbReference>
<feature type="domain" description="Carrier" evidence="5">
    <location>
        <begin position="1798"/>
        <end position="1873"/>
    </location>
</feature>
<dbReference type="FunFam" id="3.30.559.10:FF:000012">
    <property type="entry name" value="Non-ribosomal peptide synthetase"/>
    <property type="match status" value="1"/>
</dbReference>
<accession>A0A1H8KHT8</accession>
<dbReference type="Gene3D" id="2.30.38.10">
    <property type="entry name" value="Luciferase, Domain 3"/>
    <property type="match status" value="2"/>
</dbReference>
<reference evidence="6 7" key="1">
    <citation type="submission" date="2016-10" db="EMBL/GenBank/DDBJ databases">
        <authorList>
            <person name="de Groot N.N."/>
        </authorList>
    </citation>
    <scope>NUCLEOTIDE SEQUENCE [LARGE SCALE GENOMIC DNA]</scope>
    <source>
        <strain evidence="6 7">DSM 21039</strain>
    </source>
</reference>
<keyword evidence="3" id="KW-0596">Phosphopantetheine</keyword>
<dbReference type="Pfam" id="PF00550">
    <property type="entry name" value="PP-binding"/>
    <property type="match status" value="4"/>
</dbReference>
<evidence type="ECO:0000256" key="2">
    <source>
        <dbReference type="ARBA" id="ARBA00006432"/>
    </source>
</evidence>
<keyword evidence="4" id="KW-0597">Phosphoprotein</keyword>
<comment type="similarity">
    <text evidence="2">Belongs to the ATP-dependent AMP-binding enzyme family.</text>
</comment>